<evidence type="ECO:0000313" key="2">
    <source>
        <dbReference type="Proteomes" id="UP001233999"/>
    </source>
</evidence>
<name>A0AAD7Z7F4_DIPPU</name>
<accession>A0AAD7Z7F4</accession>
<gene>
    <name evidence="1" type="ORF">L9F63_007840</name>
</gene>
<comment type="caution">
    <text evidence="1">The sequence shown here is derived from an EMBL/GenBank/DDBJ whole genome shotgun (WGS) entry which is preliminary data.</text>
</comment>
<organism evidence="1 2">
    <name type="scientific">Diploptera punctata</name>
    <name type="common">Pacific beetle cockroach</name>
    <dbReference type="NCBI Taxonomy" id="6984"/>
    <lineage>
        <taxon>Eukaryota</taxon>
        <taxon>Metazoa</taxon>
        <taxon>Ecdysozoa</taxon>
        <taxon>Arthropoda</taxon>
        <taxon>Hexapoda</taxon>
        <taxon>Insecta</taxon>
        <taxon>Pterygota</taxon>
        <taxon>Neoptera</taxon>
        <taxon>Polyneoptera</taxon>
        <taxon>Dictyoptera</taxon>
        <taxon>Blattodea</taxon>
        <taxon>Blaberoidea</taxon>
        <taxon>Blaberidae</taxon>
        <taxon>Diplopterinae</taxon>
        <taxon>Diploptera</taxon>
    </lineage>
</organism>
<dbReference type="EMBL" id="JASPKZ010010246">
    <property type="protein sequence ID" value="KAJ9575012.1"/>
    <property type="molecule type" value="Genomic_DNA"/>
</dbReference>
<keyword evidence="2" id="KW-1185">Reference proteome</keyword>
<feature type="non-terminal residue" evidence="1">
    <location>
        <position position="1"/>
    </location>
</feature>
<protein>
    <submittedName>
        <fullName evidence="1">Uncharacterized protein</fullName>
    </submittedName>
</protein>
<proteinExistence type="predicted"/>
<reference evidence="1" key="1">
    <citation type="journal article" date="2023" name="IScience">
        <title>Live-bearing cockroach genome reveals convergent evolutionary mechanisms linked to viviparity in insects and beyond.</title>
        <authorList>
            <person name="Fouks B."/>
            <person name="Harrison M.C."/>
            <person name="Mikhailova A.A."/>
            <person name="Marchal E."/>
            <person name="English S."/>
            <person name="Carruthers M."/>
            <person name="Jennings E.C."/>
            <person name="Chiamaka E.L."/>
            <person name="Frigard R.A."/>
            <person name="Pippel M."/>
            <person name="Attardo G.M."/>
            <person name="Benoit J.B."/>
            <person name="Bornberg-Bauer E."/>
            <person name="Tobe S.S."/>
        </authorList>
    </citation>
    <scope>NUCLEOTIDE SEQUENCE</scope>
    <source>
        <strain evidence="1">Stay&amp;Tobe</strain>
    </source>
</reference>
<reference evidence="1" key="2">
    <citation type="submission" date="2023-05" db="EMBL/GenBank/DDBJ databases">
        <authorList>
            <person name="Fouks B."/>
        </authorList>
    </citation>
    <scope>NUCLEOTIDE SEQUENCE</scope>
    <source>
        <strain evidence="1">Stay&amp;Tobe</strain>
        <tissue evidence="1">Testes</tissue>
    </source>
</reference>
<evidence type="ECO:0000313" key="1">
    <source>
        <dbReference type="EMBL" id="KAJ9575012.1"/>
    </source>
</evidence>
<dbReference type="Proteomes" id="UP001233999">
    <property type="component" value="Unassembled WGS sequence"/>
</dbReference>
<sequence>MKNHVLLHKKDGGKMDEAVEGNVDANLAKEITAMRDKGTIITTDDTAEQKHKRSIGLIFIRNRYATRILFLSGCNSVSRRRICKQFIR</sequence>
<dbReference type="AlphaFoldDB" id="A0AAD7Z7F4"/>